<keyword evidence="15" id="KW-1185">Reference proteome</keyword>
<comment type="catalytic activity">
    <reaction evidence="11">
        <text>L-valine + 2-oxoglutarate = 3-methyl-2-oxobutanoate + L-glutamate</text>
        <dbReference type="Rhea" id="RHEA:24813"/>
        <dbReference type="ChEBI" id="CHEBI:11851"/>
        <dbReference type="ChEBI" id="CHEBI:16810"/>
        <dbReference type="ChEBI" id="CHEBI:29985"/>
        <dbReference type="ChEBI" id="CHEBI:57762"/>
        <dbReference type="EC" id="2.6.1.42"/>
    </reaction>
</comment>
<dbReference type="GO" id="GO:0009082">
    <property type="term" value="P:branched-chain amino acid biosynthetic process"/>
    <property type="evidence" value="ECO:0007669"/>
    <property type="project" value="UniProtKB-KW"/>
</dbReference>
<dbReference type="AlphaFoldDB" id="A0A512N3I7"/>
<evidence type="ECO:0000256" key="7">
    <source>
        <dbReference type="ARBA" id="ARBA00013053"/>
    </source>
</evidence>
<keyword evidence="9" id="KW-0663">Pyridoxal phosphate</keyword>
<dbReference type="PANTHER" id="PTHR42743">
    <property type="entry name" value="AMINO-ACID AMINOTRANSFERASE"/>
    <property type="match status" value="1"/>
</dbReference>
<organism evidence="14 15">
    <name type="scientific">Reyranella soli</name>
    <dbReference type="NCBI Taxonomy" id="1230389"/>
    <lineage>
        <taxon>Bacteria</taxon>
        <taxon>Pseudomonadati</taxon>
        <taxon>Pseudomonadota</taxon>
        <taxon>Alphaproteobacteria</taxon>
        <taxon>Hyphomicrobiales</taxon>
        <taxon>Reyranellaceae</taxon>
        <taxon>Reyranella</taxon>
    </lineage>
</organism>
<dbReference type="OrthoDB" id="9805628at2"/>
<evidence type="ECO:0000256" key="10">
    <source>
        <dbReference type="ARBA" id="ARBA00023304"/>
    </source>
</evidence>
<comment type="similarity">
    <text evidence="6">Belongs to the class-IV pyridoxal-phosphate-dependent aminotransferase family.</text>
</comment>
<evidence type="ECO:0000256" key="8">
    <source>
        <dbReference type="ARBA" id="ARBA00014472"/>
    </source>
</evidence>
<dbReference type="EMBL" id="BKAJ01000012">
    <property type="protein sequence ID" value="GEP53559.1"/>
    <property type="molecule type" value="Genomic_DNA"/>
</dbReference>
<dbReference type="GO" id="GO:0005829">
    <property type="term" value="C:cytosol"/>
    <property type="evidence" value="ECO:0007669"/>
    <property type="project" value="TreeGrafter"/>
</dbReference>
<dbReference type="EC" id="2.6.1.42" evidence="7"/>
<dbReference type="FunFam" id="3.20.10.10:FF:000002">
    <property type="entry name" value="D-alanine aminotransferase"/>
    <property type="match status" value="1"/>
</dbReference>
<evidence type="ECO:0000256" key="11">
    <source>
        <dbReference type="ARBA" id="ARBA00048212"/>
    </source>
</evidence>
<evidence type="ECO:0000256" key="13">
    <source>
        <dbReference type="ARBA" id="ARBA00049229"/>
    </source>
</evidence>
<accession>A0A512N3I7</accession>
<dbReference type="Gene3D" id="3.20.10.10">
    <property type="entry name" value="D-amino Acid Aminotransferase, subunit A, domain 2"/>
    <property type="match status" value="1"/>
</dbReference>
<dbReference type="Proteomes" id="UP000321058">
    <property type="component" value="Unassembled WGS sequence"/>
</dbReference>
<protein>
    <recommendedName>
        <fullName evidence="8">Probable branched-chain-amino-acid aminotransferase</fullName>
        <ecNumber evidence="7">2.6.1.42</ecNumber>
    </recommendedName>
</protein>
<dbReference type="Pfam" id="PF01063">
    <property type="entry name" value="Aminotran_4"/>
    <property type="match status" value="1"/>
</dbReference>
<comment type="pathway">
    <text evidence="4">Amino-acid biosynthesis; L-valine biosynthesis; L-valine from pyruvate: step 4/4.</text>
</comment>
<comment type="cofactor">
    <cofactor evidence="1">
        <name>pyridoxal 5'-phosphate</name>
        <dbReference type="ChEBI" id="CHEBI:597326"/>
    </cofactor>
</comment>
<evidence type="ECO:0000256" key="4">
    <source>
        <dbReference type="ARBA" id="ARBA00004931"/>
    </source>
</evidence>
<dbReference type="RefSeq" id="WP_147146310.1">
    <property type="nucleotide sequence ID" value="NZ_BKAJ01000012.1"/>
</dbReference>
<comment type="pathway">
    <text evidence="3">Amino-acid biosynthesis; L-isoleucine biosynthesis; L-isoleucine from 2-oxobutanoate: step 4/4.</text>
</comment>
<keyword evidence="14" id="KW-0808">Transferase</keyword>
<evidence type="ECO:0000313" key="14">
    <source>
        <dbReference type="EMBL" id="GEP53559.1"/>
    </source>
</evidence>
<comment type="caution">
    <text evidence="14">The sequence shown here is derived from an EMBL/GenBank/DDBJ whole genome shotgun (WGS) entry which is preliminary data.</text>
</comment>
<proteinExistence type="inferred from homology"/>
<keyword evidence="10" id="KW-0028">Amino-acid biosynthesis</keyword>
<dbReference type="Gene3D" id="3.30.470.10">
    <property type="match status" value="1"/>
</dbReference>
<keyword evidence="14" id="KW-0032">Aminotransferase</keyword>
<reference evidence="14 15" key="1">
    <citation type="submission" date="2019-07" db="EMBL/GenBank/DDBJ databases">
        <title>Whole genome shotgun sequence of Reyranella soli NBRC 108950.</title>
        <authorList>
            <person name="Hosoyama A."/>
            <person name="Uohara A."/>
            <person name="Ohji S."/>
            <person name="Ichikawa N."/>
        </authorList>
    </citation>
    <scope>NUCLEOTIDE SEQUENCE [LARGE SCALE GENOMIC DNA]</scope>
    <source>
        <strain evidence="14 15">NBRC 108950</strain>
    </source>
</reference>
<dbReference type="CDD" id="cd01558">
    <property type="entry name" value="D-AAT_like"/>
    <property type="match status" value="1"/>
</dbReference>
<evidence type="ECO:0000256" key="5">
    <source>
        <dbReference type="ARBA" id="ARBA00005072"/>
    </source>
</evidence>
<comment type="catalytic activity">
    <reaction evidence="13">
        <text>L-leucine + 2-oxoglutarate = 4-methyl-2-oxopentanoate + L-glutamate</text>
        <dbReference type="Rhea" id="RHEA:18321"/>
        <dbReference type="ChEBI" id="CHEBI:16810"/>
        <dbReference type="ChEBI" id="CHEBI:17865"/>
        <dbReference type="ChEBI" id="CHEBI:29985"/>
        <dbReference type="ChEBI" id="CHEBI:57427"/>
        <dbReference type="EC" id="2.6.1.42"/>
    </reaction>
</comment>
<name>A0A512N3I7_9HYPH</name>
<evidence type="ECO:0000256" key="3">
    <source>
        <dbReference type="ARBA" id="ARBA00004824"/>
    </source>
</evidence>
<dbReference type="InterPro" id="IPR036038">
    <property type="entry name" value="Aminotransferase-like"/>
</dbReference>
<dbReference type="InterPro" id="IPR043132">
    <property type="entry name" value="BCAT-like_C"/>
</dbReference>
<dbReference type="SUPFAM" id="SSF56752">
    <property type="entry name" value="D-aminoacid aminotransferase-like PLP-dependent enzymes"/>
    <property type="match status" value="1"/>
</dbReference>
<gene>
    <name evidence="14" type="ORF">RSO01_07250</name>
</gene>
<keyword evidence="10" id="KW-0100">Branched-chain amino acid biosynthesis</keyword>
<dbReference type="NCBIfam" id="NF005209">
    <property type="entry name" value="PRK06680.1"/>
    <property type="match status" value="1"/>
</dbReference>
<evidence type="ECO:0000256" key="12">
    <source>
        <dbReference type="ARBA" id="ARBA00048798"/>
    </source>
</evidence>
<comment type="function">
    <text evidence="2">Acts on leucine, isoleucine and valine.</text>
</comment>
<evidence type="ECO:0000256" key="6">
    <source>
        <dbReference type="ARBA" id="ARBA00009320"/>
    </source>
</evidence>
<evidence type="ECO:0000256" key="1">
    <source>
        <dbReference type="ARBA" id="ARBA00001933"/>
    </source>
</evidence>
<dbReference type="InterPro" id="IPR001544">
    <property type="entry name" value="Aminotrans_IV"/>
</dbReference>
<sequence>MARYAYVNGRYVDHREASVHIEDRGYQLADGVYEVVGVRDGKLIDEKLHIDRLGRSLGELRIDWPVARPTLGFIIRELMRRNRLRDGLVYMQVTRGVARRDHAFPTKPVKPALVLTTKNSKRAEPDPGPGIAVKSHPDIRWERCDIKTVALLPNVLAKQAARESGAYEAWLVDGKGNVTEGASTNAWIVTKGGELVTRATDNAILAGITRHTLKVLAGDLQLKLVERPFTLAEAKDAKEAFITSATSFVTPVVKIDGDTVGDGKVGPTARRLREEYVRFAADGEAVT</sequence>
<evidence type="ECO:0000256" key="2">
    <source>
        <dbReference type="ARBA" id="ARBA00003109"/>
    </source>
</evidence>
<dbReference type="PANTHER" id="PTHR42743:SF11">
    <property type="entry name" value="AMINODEOXYCHORISMATE LYASE"/>
    <property type="match status" value="1"/>
</dbReference>
<dbReference type="InterPro" id="IPR050571">
    <property type="entry name" value="Class-IV_PLP-Dep_Aminotrnsfr"/>
</dbReference>
<dbReference type="InterPro" id="IPR043131">
    <property type="entry name" value="BCAT-like_N"/>
</dbReference>
<evidence type="ECO:0000313" key="15">
    <source>
        <dbReference type="Proteomes" id="UP000321058"/>
    </source>
</evidence>
<evidence type="ECO:0000256" key="9">
    <source>
        <dbReference type="ARBA" id="ARBA00022898"/>
    </source>
</evidence>
<comment type="pathway">
    <text evidence="5">Amino-acid biosynthesis; L-leucine biosynthesis; L-leucine from 3-methyl-2-oxobutanoate: step 4/4.</text>
</comment>
<dbReference type="GO" id="GO:0004084">
    <property type="term" value="F:branched-chain-amino-acid transaminase activity"/>
    <property type="evidence" value="ECO:0007669"/>
    <property type="project" value="UniProtKB-EC"/>
</dbReference>
<comment type="catalytic activity">
    <reaction evidence="12">
        <text>L-isoleucine + 2-oxoglutarate = (S)-3-methyl-2-oxopentanoate + L-glutamate</text>
        <dbReference type="Rhea" id="RHEA:24801"/>
        <dbReference type="ChEBI" id="CHEBI:16810"/>
        <dbReference type="ChEBI" id="CHEBI:29985"/>
        <dbReference type="ChEBI" id="CHEBI:35146"/>
        <dbReference type="ChEBI" id="CHEBI:58045"/>
        <dbReference type="EC" id="2.6.1.42"/>
    </reaction>
</comment>
<dbReference type="GO" id="GO:0008652">
    <property type="term" value="P:amino acid biosynthetic process"/>
    <property type="evidence" value="ECO:0007669"/>
    <property type="project" value="UniProtKB-ARBA"/>
</dbReference>